<proteinExistence type="inferred from homology"/>
<dbReference type="PANTHER" id="PTHR33495:SF2">
    <property type="entry name" value="ANTI-SIGMA FACTOR ANTAGONIST TM_1081-RELATED"/>
    <property type="match status" value="1"/>
</dbReference>
<dbReference type="RefSeq" id="WP_378585641.1">
    <property type="nucleotide sequence ID" value="NZ_JBHSKD010000002.1"/>
</dbReference>
<dbReference type="NCBIfam" id="TIGR00377">
    <property type="entry name" value="ant_ant_sig"/>
    <property type="match status" value="1"/>
</dbReference>
<evidence type="ECO:0000313" key="4">
    <source>
        <dbReference type="EMBL" id="MFC5175222.1"/>
    </source>
</evidence>
<dbReference type="SUPFAM" id="SSF52091">
    <property type="entry name" value="SpoIIaa-like"/>
    <property type="match status" value="1"/>
</dbReference>
<reference evidence="5" key="1">
    <citation type="journal article" date="2019" name="Int. J. Syst. Evol. Microbiol.">
        <title>The Global Catalogue of Microorganisms (GCM) 10K type strain sequencing project: providing services to taxonomists for standard genome sequencing and annotation.</title>
        <authorList>
            <consortium name="The Broad Institute Genomics Platform"/>
            <consortium name="The Broad Institute Genome Sequencing Center for Infectious Disease"/>
            <person name="Wu L."/>
            <person name="Ma J."/>
        </authorList>
    </citation>
    <scope>NUCLEOTIDE SEQUENCE [LARGE SCALE GENOMIC DNA]</scope>
    <source>
        <strain evidence="5">DFY41</strain>
    </source>
</reference>
<evidence type="ECO:0000256" key="1">
    <source>
        <dbReference type="ARBA" id="ARBA00009013"/>
    </source>
</evidence>
<dbReference type="Proteomes" id="UP001596087">
    <property type="component" value="Unassembled WGS sequence"/>
</dbReference>
<keyword evidence="5" id="KW-1185">Reference proteome</keyword>
<evidence type="ECO:0000256" key="2">
    <source>
        <dbReference type="RuleBase" id="RU003749"/>
    </source>
</evidence>
<dbReference type="Gene3D" id="3.30.750.24">
    <property type="entry name" value="STAS domain"/>
    <property type="match status" value="1"/>
</dbReference>
<dbReference type="PANTHER" id="PTHR33495">
    <property type="entry name" value="ANTI-SIGMA FACTOR ANTAGONIST TM_1081-RELATED-RELATED"/>
    <property type="match status" value="1"/>
</dbReference>
<accession>A0ABW0BE31</accession>
<comment type="caution">
    <text evidence="4">The sequence shown here is derived from an EMBL/GenBank/DDBJ whole genome shotgun (WGS) entry which is preliminary data.</text>
</comment>
<organism evidence="4 5">
    <name type="scientific">Nocardioides taihuensis</name>
    <dbReference type="NCBI Taxonomy" id="1835606"/>
    <lineage>
        <taxon>Bacteria</taxon>
        <taxon>Bacillati</taxon>
        <taxon>Actinomycetota</taxon>
        <taxon>Actinomycetes</taxon>
        <taxon>Propionibacteriales</taxon>
        <taxon>Nocardioidaceae</taxon>
        <taxon>Nocardioides</taxon>
    </lineage>
</organism>
<dbReference type="Pfam" id="PF01740">
    <property type="entry name" value="STAS"/>
    <property type="match status" value="1"/>
</dbReference>
<sequence length="105" mass="11307">MATFTESTRADGGCVVRLEGEIDLAVADELARVVLGCLDRADDVELDFGGVTFIDSSGLGALVRVRNEATRQGKTLSLVDVGRPTLRLLEITGLQEAFDIRPRES</sequence>
<dbReference type="PROSITE" id="PS50801">
    <property type="entry name" value="STAS"/>
    <property type="match status" value="1"/>
</dbReference>
<protein>
    <recommendedName>
        <fullName evidence="2">Anti-sigma factor antagonist</fullName>
    </recommendedName>
</protein>
<feature type="domain" description="STAS" evidence="3">
    <location>
        <begin position="3"/>
        <end position="105"/>
    </location>
</feature>
<dbReference type="InterPro" id="IPR002645">
    <property type="entry name" value="STAS_dom"/>
</dbReference>
<evidence type="ECO:0000259" key="3">
    <source>
        <dbReference type="PROSITE" id="PS50801"/>
    </source>
</evidence>
<evidence type="ECO:0000313" key="5">
    <source>
        <dbReference type="Proteomes" id="UP001596087"/>
    </source>
</evidence>
<dbReference type="EMBL" id="JBHSKD010000002">
    <property type="protein sequence ID" value="MFC5175222.1"/>
    <property type="molecule type" value="Genomic_DNA"/>
</dbReference>
<comment type="similarity">
    <text evidence="1 2">Belongs to the anti-sigma-factor antagonist family.</text>
</comment>
<gene>
    <name evidence="4" type="ORF">ACFPGP_00980</name>
</gene>
<dbReference type="CDD" id="cd07043">
    <property type="entry name" value="STAS_anti-anti-sigma_factors"/>
    <property type="match status" value="1"/>
</dbReference>
<name>A0ABW0BE31_9ACTN</name>
<dbReference type="InterPro" id="IPR003658">
    <property type="entry name" value="Anti-sigma_ant"/>
</dbReference>
<dbReference type="InterPro" id="IPR036513">
    <property type="entry name" value="STAS_dom_sf"/>
</dbReference>